<proteinExistence type="predicted"/>
<evidence type="ECO:0000256" key="4">
    <source>
        <dbReference type="ARBA" id="ARBA00022989"/>
    </source>
</evidence>
<name>A0AAC9IVI4_9BURK</name>
<dbReference type="InterPro" id="IPR051258">
    <property type="entry name" value="Diverse_Substrate_Transporter"/>
</dbReference>
<keyword evidence="5 6" id="KW-0472">Membrane</keyword>
<feature type="transmembrane region" description="Helical" evidence="6">
    <location>
        <begin position="36"/>
        <end position="58"/>
    </location>
</feature>
<accession>A0AAC9IVI4</accession>
<gene>
    <name evidence="8" type="ORF">AOC25_07970</name>
</gene>
<feature type="transmembrane region" description="Helical" evidence="6">
    <location>
        <begin position="153"/>
        <end position="173"/>
    </location>
</feature>
<dbReference type="GO" id="GO:0005886">
    <property type="term" value="C:plasma membrane"/>
    <property type="evidence" value="ECO:0007669"/>
    <property type="project" value="UniProtKB-SubCell"/>
</dbReference>
<dbReference type="InterPro" id="IPR000620">
    <property type="entry name" value="EamA_dom"/>
</dbReference>
<evidence type="ECO:0000313" key="9">
    <source>
        <dbReference type="Proteomes" id="UP000182060"/>
    </source>
</evidence>
<evidence type="ECO:0000256" key="2">
    <source>
        <dbReference type="ARBA" id="ARBA00022475"/>
    </source>
</evidence>
<feature type="transmembrane region" description="Helical" evidence="6">
    <location>
        <begin position="96"/>
        <end position="116"/>
    </location>
</feature>
<feature type="transmembrane region" description="Helical" evidence="6">
    <location>
        <begin position="251"/>
        <end position="272"/>
    </location>
</feature>
<feature type="domain" description="EamA" evidence="7">
    <location>
        <begin position="155"/>
        <end position="295"/>
    </location>
</feature>
<dbReference type="OMA" id="FMKSEWN"/>
<evidence type="ECO:0000313" key="8">
    <source>
        <dbReference type="EMBL" id="APC01560.1"/>
    </source>
</evidence>
<feature type="transmembrane region" description="Helical" evidence="6">
    <location>
        <begin position="185"/>
        <end position="204"/>
    </location>
</feature>
<evidence type="ECO:0000259" key="7">
    <source>
        <dbReference type="Pfam" id="PF00892"/>
    </source>
</evidence>
<keyword evidence="2" id="KW-1003">Cell membrane</keyword>
<dbReference type="Pfam" id="PF00892">
    <property type="entry name" value="EamA"/>
    <property type="match status" value="2"/>
</dbReference>
<feature type="transmembrane region" description="Helical" evidence="6">
    <location>
        <begin position="70"/>
        <end position="90"/>
    </location>
</feature>
<dbReference type="EMBL" id="CP015017">
    <property type="protein sequence ID" value="APC01560.1"/>
    <property type="molecule type" value="Genomic_DNA"/>
</dbReference>
<dbReference type="AlphaFoldDB" id="A0AAC9IVI4"/>
<evidence type="ECO:0000256" key="5">
    <source>
        <dbReference type="ARBA" id="ARBA00023136"/>
    </source>
</evidence>
<dbReference type="Proteomes" id="UP000182060">
    <property type="component" value="Chromosome"/>
</dbReference>
<dbReference type="GeneID" id="31481760"/>
<dbReference type="SUPFAM" id="SSF103481">
    <property type="entry name" value="Multidrug resistance efflux transporter EmrE"/>
    <property type="match status" value="2"/>
</dbReference>
<organism evidence="8 9">
    <name type="scientific">Polynucleobacter asymbioticus</name>
    <dbReference type="NCBI Taxonomy" id="576611"/>
    <lineage>
        <taxon>Bacteria</taxon>
        <taxon>Pseudomonadati</taxon>
        <taxon>Pseudomonadota</taxon>
        <taxon>Betaproteobacteria</taxon>
        <taxon>Burkholderiales</taxon>
        <taxon>Burkholderiaceae</taxon>
        <taxon>Polynucleobacter</taxon>
    </lineage>
</organism>
<feature type="transmembrane region" description="Helical" evidence="6">
    <location>
        <begin position="123"/>
        <end position="141"/>
    </location>
</feature>
<feature type="transmembrane region" description="Helical" evidence="6">
    <location>
        <begin position="278"/>
        <end position="295"/>
    </location>
</feature>
<feature type="transmembrane region" description="Helical" evidence="6">
    <location>
        <begin position="216"/>
        <end position="239"/>
    </location>
</feature>
<evidence type="ECO:0000256" key="1">
    <source>
        <dbReference type="ARBA" id="ARBA00004651"/>
    </source>
</evidence>
<keyword evidence="4 6" id="KW-1133">Transmembrane helix</keyword>
<evidence type="ECO:0000256" key="6">
    <source>
        <dbReference type="SAM" id="Phobius"/>
    </source>
</evidence>
<comment type="subcellular location">
    <subcellularLocation>
        <location evidence="1">Cell membrane</location>
        <topology evidence="1">Multi-pass membrane protein</topology>
    </subcellularLocation>
</comment>
<sequence>MTKLSLATVAYLLISTSLWAGNAIAGRLLVGSISPITLSTVRWGLAALLLLPLGWRVFKPGSALWQNKKRFILLGLFGVGSYNVLLYLALQTSTAINVTLIGASMPIWMLIIGAAFYQVKPKFLQLVGASISIVGVGVVLTRGDLTSLLSMQVVIGDLLIMLATILWAVYSWMISRPGTSTERQWPWAEFLMAQVFIGFLWTSFFDGFEIASGHALLNLNVWTATLILFVAIGPSLIAYRCWGLGVSKAGPTVAAFFANFIPLFTALFSAALLGEPPALFHGLAFGLIVAGIIISS</sequence>
<keyword evidence="3 6" id="KW-0812">Transmembrane</keyword>
<dbReference type="PANTHER" id="PTHR42920">
    <property type="entry name" value="OS03G0707200 PROTEIN-RELATED"/>
    <property type="match status" value="1"/>
</dbReference>
<feature type="domain" description="EamA" evidence="7">
    <location>
        <begin position="9"/>
        <end position="140"/>
    </location>
</feature>
<dbReference type="RefSeq" id="WP_011903209.1">
    <property type="nucleotide sequence ID" value="NZ_CP015016.1"/>
</dbReference>
<dbReference type="InterPro" id="IPR037185">
    <property type="entry name" value="EmrE-like"/>
</dbReference>
<reference evidence="8" key="1">
    <citation type="journal article" date="2017" name="Appl. Environ. Microbiol.">
        <title>Microdiversification of a pelagic Polynucleobacter species is mainly driven by acquisition of genomic islands from a partially interspecific gene pool.</title>
        <authorList>
            <person name="Hoetzinger M."/>
            <person name="Hahn M.W."/>
            <person name="Jezberova J."/>
            <person name="Schmidt J."/>
            <person name="Koll U."/>
        </authorList>
    </citation>
    <scope>NUCLEOTIDE SEQUENCE</scope>
    <source>
        <strain evidence="8">MWH-RechtKol4</strain>
    </source>
</reference>
<dbReference type="PANTHER" id="PTHR42920:SF11">
    <property type="entry name" value="INNER MEMBRANE PROTEIN YTFF"/>
    <property type="match status" value="1"/>
</dbReference>
<evidence type="ECO:0000256" key="3">
    <source>
        <dbReference type="ARBA" id="ARBA00022692"/>
    </source>
</evidence>
<protein>
    <recommendedName>
        <fullName evidence="7">EamA domain-containing protein</fullName>
    </recommendedName>
</protein>